<dbReference type="EMBL" id="SEYY01022151">
    <property type="protein sequence ID" value="KAB7495757.1"/>
    <property type="molecule type" value="Genomic_DNA"/>
</dbReference>
<evidence type="ECO:0000313" key="12">
    <source>
        <dbReference type="Proteomes" id="UP000326759"/>
    </source>
</evidence>
<evidence type="ECO:0000256" key="3">
    <source>
        <dbReference type="ARBA" id="ARBA00022679"/>
    </source>
</evidence>
<reference evidence="11 12" key="1">
    <citation type="journal article" date="2019" name="PLoS Biol.">
        <title>Sex chromosomes control vertical transmission of feminizing Wolbachia symbionts in an isopod.</title>
        <authorList>
            <person name="Becking T."/>
            <person name="Chebbi M.A."/>
            <person name="Giraud I."/>
            <person name="Moumen B."/>
            <person name="Laverre T."/>
            <person name="Caubet Y."/>
            <person name="Peccoud J."/>
            <person name="Gilbert C."/>
            <person name="Cordaux R."/>
        </authorList>
    </citation>
    <scope>NUCLEOTIDE SEQUENCE [LARGE SCALE GENOMIC DNA]</scope>
    <source>
        <strain evidence="11">ANa2</strain>
        <tissue evidence="11">Whole body excluding digestive tract and cuticle</tissue>
    </source>
</reference>
<dbReference type="GO" id="GO:0005634">
    <property type="term" value="C:nucleus"/>
    <property type="evidence" value="ECO:0007669"/>
    <property type="project" value="TreeGrafter"/>
</dbReference>
<comment type="catalytic activity">
    <reaction evidence="7">
        <text>L-threonyl-[protein] + ATP = O-phospho-L-threonyl-[protein] + ADP + H(+)</text>
        <dbReference type="Rhea" id="RHEA:46608"/>
        <dbReference type="Rhea" id="RHEA-COMP:11060"/>
        <dbReference type="Rhea" id="RHEA-COMP:11605"/>
        <dbReference type="ChEBI" id="CHEBI:15378"/>
        <dbReference type="ChEBI" id="CHEBI:30013"/>
        <dbReference type="ChEBI" id="CHEBI:30616"/>
        <dbReference type="ChEBI" id="CHEBI:61977"/>
        <dbReference type="ChEBI" id="CHEBI:456216"/>
        <dbReference type="EC" id="2.7.11.22"/>
    </reaction>
</comment>
<dbReference type="SUPFAM" id="SSF56112">
    <property type="entry name" value="Protein kinase-like (PK-like)"/>
    <property type="match status" value="1"/>
</dbReference>
<protein>
    <recommendedName>
        <fullName evidence="1">cyclin-dependent kinase</fullName>
        <ecNumber evidence="1">2.7.11.22</ecNumber>
    </recommendedName>
</protein>
<dbReference type="InterPro" id="IPR017441">
    <property type="entry name" value="Protein_kinase_ATP_BS"/>
</dbReference>
<evidence type="ECO:0000256" key="9">
    <source>
        <dbReference type="PROSITE-ProRule" id="PRU10141"/>
    </source>
</evidence>
<dbReference type="FunFam" id="3.30.200.20:FF:000049">
    <property type="entry name" value="cyclin-dependent kinase-like 1 isoform X1"/>
    <property type="match status" value="1"/>
</dbReference>
<accession>A0A5N5SP81</accession>
<evidence type="ECO:0000256" key="1">
    <source>
        <dbReference type="ARBA" id="ARBA00012425"/>
    </source>
</evidence>
<comment type="catalytic activity">
    <reaction evidence="8">
        <text>L-seryl-[protein] + ATP = O-phospho-L-seryl-[protein] + ADP + H(+)</text>
        <dbReference type="Rhea" id="RHEA:17989"/>
        <dbReference type="Rhea" id="RHEA-COMP:9863"/>
        <dbReference type="Rhea" id="RHEA-COMP:11604"/>
        <dbReference type="ChEBI" id="CHEBI:15378"/>
        <dbReference type="ChEBI" id="CHEBI:29999"/>
        <dbReference type="ChEBI" id="CHEBI:30616"/>
        <dbReference type="ChEBI" id="CHEBI:83421"/>
        <dbReference type="ChEBI" id="CHEBI:456216"/>
        <dbReference type="EC" id="2.7.11.22"/>
    </reaction>
</comment>
<evidence type="ECO:0000256" key="8">
    <source>
        <dbReference type="ARBA" id="ARBA00048367"/>
    </source>
</evidence>
<keyword evidence="3" id="KW-0808">Transferase</keyword>
<keyword evidence="2" id="KW-0723">Serine/threonine-protein kinase</keyword>
<evidence type="ECO:0000256" key="2">
    <source>
        <dbReference type="ARBA" id="ARBA00022527"/>
    </source>
</evidence>
<dbReference type="AlphaFoldDB" id="A0A5N5SP81"/>
<evidence type="ECO:0000259" key="10">
    <source>
        <dbReference type="PROSITE" id="PS50011"/>
    </source>
</evidence>
<dbReference type="Gene3D" id="3.30.200.20">
    <property type="entry name" value="Phosphorylase Kinase, domain 1"/>
    <property type="match status" value="1"/>
</dbReference>
<feature type="domain" description="Protein kinase" evidence="10">
    <location>
        <begin position="21"/>
        <end position="250"/>
    </location>
</feature>
<keyword evidence="5 11" id="KW-0418">Kinase</keyword>
<evidence type="ECO:0000256" key="7">
    <source>
        <dbReference type="ARBA" id="ARBA00047811"/>
    </source>
</evidence>
<proteinExistence type="predicted"/>
<organism evidence="11 12">
    <name type="scientific">Armadillidium nasatum</name>
    <dbReference type="NCBI Taxonomy" id="96803"/>
    <lineage>
        <taxon>Eukaryota</taxon>
        <taxon>Metazoa</taxon>
        <taxon>Ecdysozoa</taxon>
        <taxon>Arthropoda</taxon>
        <taxon>Crustacea</taxon>
        <taxon>Multicrustacea</taxon>
        <taxon>Malacostraca</taxon>
        <taxon>Eumalacostraca</taxon>
        <taxon>Peracarida</taxon>
        <taxon>Isopoda</taxon>
        <taxon>Oniscidea</taxon>
        <taxon>Crinocheta</taxon>
        <taxon>Armadillidiidae</taxon>
        <taxon>Armadillidium</taxon>
    </lineage>
</organism>
<feature type="binding site" evidence="9">
    <location>
        <position position="50"/>
    </location>
    <ligand>
        <name>ATP</name>
        <dbReference type="ChEBI" id="CHEBI:30616"/>
    </ligand>
</feature>
<dbReference type="GO" id="GO:0004693">
    <property type="term" value="F:cyclin-dependent protein serine/threonine kinase activity"/>
    <property type="evidence" value="ECO:0007669"/>
    <property type="project" value="UniProtKB-EC"/>
</dbReference>
<dbReference type="Pfam" id="PF00069">
    <property type="entry name" value="Pkinase"/>
    <property type="match status" value="1"/>
</dbReference>
<dbReference type="PANTHER" id="PTHR24056:SF400">
    <property type="entry name" value="KINASE, PUTATIVE-RELATED"/>
    <property type="match status" value="1"/>
</dbReference>
<dbReference type="EC" id="2.7.11.22" evidence="1"/>
<sequence>MKVILFPYSELTNPPNASDKYEKLGKLGEGSYGKVFKCRNKKTGEIVAIKRYHQVDDFEIIQKTALREIKILKMLNHPHIIKIVEVFRRSRKIHIVFEYCEFTLLTELNDYPRGFVTFFFQHLNVVVYPQSDTVRLMYQIVDAIRYLHSEQIIYRDPKPENILLTKDRVVKLCDFGFARTVDIWGIGCIMIEVLTGEPLWTGKTDLDHLYQIRGTFETLLYNCTYCRILIHIQNTVRYEVSLRLLVKLCV</sequence>
<dbReference type="PROSITE" id="PS50011">
    <property type="entry name" value="PROTEIN_KINASE_DOM"/>
    <property type="match status" value="1"/>
</dbReference>
<keyword evidence="6 9" id="KW-0067">ATP-binding</keyword>
<dbReference type="Proteomes" id="UP000326759">
    <property type="component" value="Unassembled WGS sequence"/>
</dbReference>
<dbReference type="GO" id="GO:0005524">
    <property type="term" value="F:ATP binding"/>
    <property type="evidence" value="ECO:0007669"/>
    <property type="project" value="UniProtKB-UniRule"/>
</dbReference>
<gene>
    <name evidence="11" type="primary">cdkl1_1</name>
    <name evidence="11" type="ORF">Anas_10341</name>
</gene>
<dbReference type="PROSITE" id="PS00107">
    <property type="entry name" value="PROTEIN_KINASE_ATP"/>
    <property type="match status" value="1"/>
</dbReference>
<comment type="caution">
    <text evidence="11">The sequence shown here is derived from an EMBL/GenBank/DDBJ whole genome shotgun (WGS) entry which is preliminary data.</text>
</comment>
<dbReference type="InterPro" id="IPR011009">
    <property type="entry name" value="Kinase-like_dom_sf"/>
</dbReference>
<dbReference type="InterPro" id="IPR000719">
    <property type="entry name" value="Prot_kinase_dom"/>
</dbReference>
<dbReference type="Gene3D" id="1.10.510.10">
    <property type="entry name" value="Transferase(Phosphotransferase) domain 1"/>
    <property type="match status" value="2"/>
</dbReference>
<name>A0A5N5SP81_9CRUS</name>
<dbReference type="OrthoDB" id="548217at2759"/>
<keyword evidence="12" id="KW-1185">Reference proteome</keyword>
<evidence type="ECO:0000256" key="5">
    <source>
        <dbReference type="ARBA" id="ARBA00022777"/>
    </source>
</evidence>
<evidence type="ECO:0000256" key="4">
    <source>
        <dbReference type="ARBA" id="ARBA00022741"/>
    </source>
</evidence>
<evidence type="ECO:0000313" key="11">
    <source>
        <dbReference type="EMBL" id="KAB7495757.1"/>
    </source>
</evidence>
<evidence type="ECO:0000256" key="6">
    <source>
        <dbReference type="ARBA" id="ARBA00022840"/>
    </source>
</evidence>
<dbReference type="PANTHER" id="PTHR24056">
    <property type="entry name" value="CELL DIVISION PROTEIN KINASE"/>
    <property type="match status" value="1"/>
</dbReference>
<dbReference type="InterPro" id="IPR050108">
    <property type="entry name" value="CDK"/>
</dbReference>
<keyword evidence="4 9" id="KW-0547">Nucleotide-binding</keyword>